<dbReference type="Proteomes" id="UP000053989">
    <property type="component" value="Unassembled WGS sequence"/>
</dbReference>
<sequence>MRLYALYNRSRTLLFIAVSGFVIEIAVVLVTMIRTSIIIGQSLIDHSWKTDCELYCPKSTIYSSQQPMSLLSLPRKKLIYTSVILQWWLMSFCCFP</sequence>
<keyword evidence="3" id="KW-1185">Reference proteome</keyword>
<feature type="transmembrane region" description="Helical" evidence="1">
    <location>
        <begin position="12"/>
        <end position="33"/>
    </location>
</feature>
<keyword evidence="1" id="KW-0472">Membrane</keyword>
<dbReference type="AlphaFoldDB" id="A0A0C3DHL3"/>
<organism evidence="2 3">
    <name type="scientific">Scleroderma citrinum Foug A</name>
    <dbReference type="NCBI Taxonomy" id="1036808"/>
    <lineage>
        <taxon>Eukaryota</taxon>
        <taxon>Fungi</taxon>
        <taxon>Dikarya</taxon>
        <taxon>Basidiomycota</taxon>
        <taxon>Agaricomycotina</taxon>
        <taxon>Agaricomycetes</taxon>
        <taxon>Agaricomycetidae</taxon>
        <taxon>Boletales</taxon>
        <taxon>Sclerodermatineae</taxon>
        <taxon>Sclerodermataceae</taxon>
        <taxon>Scleroderma</taxon>
    </lineage>
</organism>
<evidence type="ECO:0000256" key="1">
    <source>
        <dbReference type="SAM" id="Phobius"/>
    </source>
</evidence>
<evidence type="ECO:0000313" key="2">
    <source>
        <dbReference type="EMBL" id="KIM55839.1"/>
    </source>
</evidence>
<dbReference type="InParanoid" id="A0A0C3DHL3"/>
<name>A0A0C3DHL3_9AGAM</name>
<accession>A0A0C3DHL3</accession>
<keyword evidence="1" id="KW-0812">Transmembrane</keyword>
<reference evidence="3" key="2">
    <citation type="submission" date="2015-01" db="EMBL/GenBank/DDBJ databases">
        <title>Evolutionary Origins and Diversification of the Mycorrhizal Mutualists.</title>
        <authorList>
            <consortium name="DOE Joint Genome Institute"/>
            <consortium name="Mycorrhizal Genomics Consortium"/>
            <person name="Kohler A."/>
            <person name="Kuo A."/>
            <person name="Nagy L.G."/>
            <person name="Floudas D."/>
            <person name="Copeland A."/>
            <person name="Barry K.W."/>
            <person name="Cichocki N."/>
            <person name="Veneault-Fourrey C."/>
            <person name="LaButti K."/>
            <person name="Lindquist E.A."/>
            <person name="Lipzen A."/>
            <person name="Lundell T."/>
            <person name="Morin E."/>
            <person name="Murat C."/>
            <person name="Riley R."/>
            <person name="Ohm R."/>
            <person name="Sun H."/>
            <person name="Tunlid A."/>
            <person name="Henrissat B."/>
            <person name="Grigoriev I.V."/>
            <person name="Hibbett D.S."/>
            <person name="Martin F."/>
        </authorList>
    </citation>
    <scope>NUCLEOTIDE SEQUENCE [LARGE SCALE GENOMIC DNA]</scope>
    <source>
        <strain evidence="3">Foug A</strain>
    </source>
</reference>
<protein>
    <submittedName>
        <fullName evidence="2">Uncharacterized protein</fullName>
    </submittedName>
</protein>
<gene>
    <name evidence="2" type="ORF">SCLCIDRAFT_133789</name>
</gene>
<dbReference type="HOGENOM" id="CLU_2360972_0_0_1"/>
<proteinExistence type="predicted"/>
<evidence type="ECO:0000313" key="3">
    <source>
        <dbReference type="Proteomes" id="UP000053989"/>
    </source>
</evidence>
<reference evidence="2 3" key="1">
    <citation type="submission" date="2014-04" db="EMBL/GenBank/DDBJ databases">
        <authorList>
            <consortium name="DOE Joint Genome Institute"/>
            <person name="Kuo A."/>
            <person name="Kohler A."/>
            <person name="Nagy L.G."/>
            <person name="Floudas D."/>
            <person name="Copeland A."/>
            <person name="Barry K.W."/>
            <person name="Cichocki N."/>
            <person name="Veneault-Fourrey C."/>
            <person name="LaButti K."/>
            <person name="Lindquist E.A."/>
            <person name="Lipzen A."/>
            <person name="Lundell T."/>
            <person name="Morin E."/>
            <person name="Murat C."/>
            <person name="Sun H."/>
            <person name="Tunlid A."/>
            <person name="Henrissat B."/>
            <person name="Grigoriev I.V."/>
            <person name="Hibbett D.S."/>
            <person name="Martin F."/>
            <person name="Nordberg H.P."/>
            <person name="Cantor M.N."/>
            <person name="Hua S.X."/>
        </authorList>
    </citation>
    <scope>NUCLEOTIDE SEQUENCE [LARGE SCALE GENOMIC DNA]</scope>
    <source>
        <strain evidence="2 3">Foug A</strain>
    </source>
</reference>
<keyword evidence="1" id="KW-1133">Transmembrane helix</keyword>
<dbReference type="EMBL" id="KN822126">
    <property type="protein sequence ID" value="KIM55839.1"/>
    <property type="molecule type" value="Genomic_DNA"/>
</dbReference>